<evidence type="ECO:0000256" key="2">
    <source>
        <dbReference type="ARBA" id="ARBA00022980"/>
    </source>
</evidence>
<organism evidence="6 7">
    <name type="scientific">Saccoglossus kowalevskii</name>
    <name type="common">Acorn worm</name>
    <dbReference type="NCBI Taxonomy" id="10224"/>
    <lineage>
        <taxon>Eukaryota</taxon>
        <taxon>Metazoa</taxon>
        <taxon>Hemichordata</taxon>
        <taxon>Enteropneusta</taxon>
        <taxon>Harrimaniidae</taxon>
        <taxon>Saccoglossus</taxon>
    </lineage>
</organism>
<proteinExistence type="inferred from homology"/>
<dbReference type="Pfam" id="PF00468">
    <property type="entry name" value="Ribosomal_L34"/>
    <property type="match status" value="1"/>
</dbReference>
<comment type="similarity">
    <text evidence="1">Belongs to the bacterial ribosomal protein bL34 family.</text>
</comment>
<evidence type="ECO:0000256" key="1">
    <source>
        <dbReference type="ARBA" id="ARBA00010111"/>
    </source>
</evidence>
<reference evidence="7" key="1">
    <citation type="submission" date="2025-08" db="UniProtKB">
        <authorList>
            <consortium name="RefSeq"/>
        </authorList>
    </citation>
    <scope>IDENTIFICATION</scope>
    <source>
        <tissue evidence="7">Testes</tissue>
    </source>
</reference>
<evidence type="ECO:0000313" key="6">
    <source>
        <dbReference type="Proteomes" id="UP000694865"/>
    </source>
</evidence>
<dbReference type="PANTHER" id="PTHR14503">
    <property type="entry name" value="MITOCHONDRIAL RIBOSOMAL PROTEIN 34 FAMILY MEMBER"/>
    <property type="match status" value="1"/>
</dbReference>
<evidence type="ECO:0000313" key="7">
    <source>
        <dbReference type="RefSeq" id="XP_002732938.1"/>
    </source>
</evidence>
<dbReference type="PANTHER" id="PTHR14503:SF4">
    <property type="entry name" value="LARGE RIBOSOMAL SUBUNIT PROTEIN BL34M"/>
    <property type="match status" value="1"/>
</dbReference>
<keyword evidence="2" id="KW-0689">Ribosomal protein</keyword>
<keyword evidence="6" id="KW-1185">Reference proteome</keyword>
<dbReference type="RefSeq" id="XP_002732938.1">
    <property type="nucleotide sequence ID" value="XM_002732892.1"/>
</dbReference>
<keyword evidence="3" id="KW-0687">Ribonucleoprotein</keyword>
<dbReference type="Proteomes" id="UP000694865">
    <property type="component" value="Unplaced"/>
</dbReference>
<dbReference type="InterPro" id="IPR000271">
    <property type="entry name" value="Ribosomal_bL34"/>
</dbReference>
<evidence type="ECO:0000256" key="5">
    <source>
        <dbReference type="ARBA" id="ARBA00035434"/>
    </source>
</evidence>
<accession>A0ABM0GM30</accession>
<evidence type="ECO:0000256" key="4">
    <source>
        <dbReference type="ARBA" id="ARBA00035274"/>
    </source>
</evidence>
<dbReference type="Gene3D" id="1.10.287.3980">
    <property type="match status" value="1"/>
</dbReference>
<protein>
    <recommendedName>
        <fullName evidence="4">Large ribosomal subunit protein bL34m</fullName>
    </recommendedName>
    <alternativeName>
        <fullName evidence="5">39S ribosomal protein L34, mitochondrial</fullName>
    </alternativeName>
</protein>
<dbReference type="NCBIfam" id="TIGR01030">
    <property type="entry name" value="rpmH_bact"/>
    <property type="match status" value="1"/>
</dbReference>
<dbReference type="GeneID" id="100377367"/>
<name>A0ABM0GM30_SACKO</name>
<sequence>MTSMLRNLTRGVVRACYSSLLRMPGKSGNMQQSKCLSFKSSLPNSSVYGHAETSGYTLFGNSLKLCVIQPCRTKARGHTYQPSVLKRIRKHGWHARLKSKSGIKVILRRMLKGRKILA</sequence>
<evidence type="ECO:0000256" key="3">
    <source>
        <dbReference type="ARBA" id="ARBA00023274"/>
    </source>
</evidence>
<gene>
    <name evidence="7" type="primary">LOC100377367</name>
</gene>